<evidence type="ECO:0000313" key="4">
    <source>
        <dbReference type="Proteomes" id="UP000006728"/>
    </source>
</evidence>
<dbReference type="Gene3D" id="3.90.1300.10">
    <property type="entry name" value="Amidase signature (AS) domain"/>
    <property type="match status" value="1"/>
</dbReference>
<dbReference type="eggNOG" id="COG0154">
    <property type="taxonomic scope" value="Bacteria"/>
</dbReference>
<sequence length="311" mass="32399">MWKMQATELATAVRSGEISAREVIESHLERIAEANPKYNAITAMLADSARAAAAGIDRRRAAGEPLGPLAGVPFTVKENIDIAGVPTTHGVPRFRDSVAADDAPPVARLRAADAIPIGHANMPDMTIGGYTDSQLFGETLNPWGTIRDPSGTSGGDGAAVASGMAAVGLGNDSGGSVRGPALNGGITALNPSYGRFPMEHRVGGHEPALASQLLPKDGPIARSVHDLRACFEVLAGTDPRDPRAVPAPLDGPPLPGPIRVAVVADPGGWGVHPRVRAAVDRRPGCSPTRATRWRRPTCRGWPTRSIATASW</sequence>
<dbReference type="OrthoDB" id="182039at2"/>
<dbReference type="RefSeq" id="WP_009949569.1">
    <property type="nucleotide sequence ID" value="NC_009142.1"/>
</dbReference>
<comment type="similarity">
    <text evidence="1">Belongs to the amidase family.</text>
</comment>
<dbReference type="InterPro" id="IPR036928">
    <property type="entry name" value="AS_sf"/>
</dbReference>
<dbReference type="Pfam" id="PF01425">
    <property type="entry name" value="Amidase"/>
    <property type="match status" value="1"/>
</dbReference>
<dbReference type="SUPFAM" id="SSF75304">
    <property type="entry name" value="Amidase signature (AS) enzymes"/>
    <property type="match status" value="1"/>
</dbReference>
<dbReference type="PANTHER" id="PTHR11895">
    <property type="entry name" value="TRANSAMIDASE"/>
    <property type="match status" value="1"/>
</dbReference>
<dbReference type="AlphaFoldDB" id="A4FHN8"/>
<dbReference type="PANTHER" id="PTHR11895:SF7">
    <property type="entry name" value="GLUTAMYL-TRNA(GLN) AMIDOTRANSFERASE SUBUNIT A, MITOCHONDRIAL"/>
    <property type="match status" value="1"/>
</dbReference>
<dbReference type="GO" id="GO:0016787">
    <property type="term" value="F:hydrolase activity"/>
    <property type="evidence" value="ECO:0007669"/>
    <property type="project" value="UniProtKB-KW"/>
</dbReference>
<gene>
    <name evidence="3" type="primary">bam</name>
    <name evidence="3" type="ordered locus">SACE_4294</name>
</gene>
<organism evidence="3 4">
    <name type="scientific">Saccharopolyspora erythraea (strain ATCC 11635 / DSM 40517 / JCM 4748 / NBRC 13426 / NCIMB 8594 / NRRL 2338)</name>
    <dbReference type="NCBI Taxonomy" id="405948"/>
    <lineage>
        <taxon>Bacteria</taxon>
        <taxon>Bacillati</taxon>
        <taxon>Actinomycetota</taxon>
        <taxon>Actinomycetes</taxon>
        <taxon>Pseudonocardiales</taxon>
        <taxon>Pseudonocardiaceae</taxon>
        <taxon>Saccharopolyspora</taxon>
    </lineage>
</organism>
<dbReference type="InterPro" id="IPR023631">
    <property type="entry name" value="Amidase_dom"/>
</dbReference>
<dbReference type="HOGENOM" id="CLU_009600_7_0_11"/>
<dbReference type="EC" id="3.5.1.-" evidence="3"/>
<protein>
    <submittedName>
        <fullName evidence="3">Amidase</fullName>
        <ecNumber evidence="3">3.5.1.-</ecNumber>
    </submittedName>
</protein>
<evidence type="ECO:0000313" key="3">
    <source>
        <dbReference type="EMBL" id="CAM03563.1"/>
    </source>
</evidence>
<dbReference type="Proteomes" id="UP000006728">
    <property type="component" value="Chromosome"/>
</dbReference>
<dbReference type="KEGG" id="sen:SACE_4294"/>
<name>A4FHN8_SACEN</name>
<reference evidence="3 4" key="1">
    <citation type="journal article" date="2007" name="Nat. Biotechnol.">
        <title>Complete genome sequence of the erythromycin-producing bacterium Saccharopolyspora erythraea NRRL23338.</title>
        <authorList>
            <person name="Oliynyk M."/>
            <person name="Samborskyy M."/>
            <person name="Lester J.B."/>
            <person name="Mironenko T."/>
            <person name="Scott N."/>
            <person name="Dickens S."/>
            <person name="Haydock S.F."/>
            <person name="Leadlay P.F."/>
        </authorList>
    </citation>
    <scope>NUCLEOTIDE SEQUENCE [LARGE SCALE GENOMIC DNA]</scope>
    <source>
        <strain evidence="4">ATCC 11635 / DSM 40517 / JCM 4748 / NBRC 13426 / NCIMB 8594 / NRRL 2338</strain>
    </source>
</reference>
<proteinExistence type="inferred from homology"/>
<keyword evidence="3" id="KW-0378">Hydrolase</keyword>
<evidence type="ECO:0000256" key="1">
    <source>
        <dbReference type="ARBA" id="ARBA00009199"/>
    </source>
</evidence>
<dbReference type="InterPro" id="IPR000120">
    <property type="entry name" value="Amidase"/>
</dbReference>
<dbReference type="STRING" id="405948.SACE_4294"/>
<feature type="domain" description="Amidase" evidence="2">
    <location>
        <begin position="22"/>
        <end position="280"/>
    </location>
</feature>
<dbReference type="EMBL" id="AM420293">
    <property type="protein sequence ID" value="CAM03563.1"/>
    <property type="molecule type" value="Genomic_DNA"/>
</dbReference>
<evidence type="ECO:0000259" key="2">
    <source>
        <dbReference type="Pfam" id="PF01425"/>
    </source>
</evidence>
<accession>A4FHN8</accession>
<keyword evidence="4" id="KW-1185">Reference proteome</keyword>